<dbReference type="SUPFAM" id="SSF109604">
    <property type="entry name" value="HD-domain/PDEase-like"/>
    <property type="match status" value="1"/>
</dbReference>
<feature type="transmembrane region" description="Helical" evidence="1">
    <location>
        <begin position="39"/>
        <end position="61"/>
    </location>
</feature>
<feature type="transmembrane region" description="Helical" evidence="1">
    <location>
        <begin position="12"/>
        <end position="33"/>
    </location>
</feature>
<keyword evidence="1" id="KW-0472">Membrane</keyword>
<sequence>MRKKYIPIHRLNAVLIVTICAGEALIMLILPSLGTLSNIATVFVDIALLSLITIPVVRWTVTRPMTKYLHDLESAKRKITVREDQMLSALNSLAEAKDNETGSHILRTQQYVKLLAYRLQSMGYCPETLSDEHIEKLVKVAPLHDLGKVGIPDHILKKTGRLTDEEKSLIYSHALIGENILAAAQSEDLEVDLISTAMRVAGAHHEKWDGSGYPRKLHGDNIPIEARIMSVADVFDALVSTRPYKKAWSIEEAYAEIISKSGSDFDPVVVEAFIAERQNFEHITKRVTTKHPPYSLSIE</sequence>
<dbReference type="Pfam" id="PF13487">
    <property type="entry name" value="HD_5"/>
    <property type="match status" value="1"/>
</dbReference>
<dbReference type="PANTHER" id="PTHR45228:SF5">
    <property type="entry name" value="CYCLIC DI-GMP PHOSPHODIESTERASE VC_1348-RELATED"/>
    <property type="match status" value="1"/>
</dbReference>
<dbReference type="RefSeq" id="WP_087910173.1">
    <property type="nucleotide sequence ID" value="NZ_NAIA01000003.1"/>
</dbReference>
<dbReference type="PANTHER" id="PTHR45228">
    <property type="entry name" value="CYCLIC DI-GMP PHOSPHODIESTERASE TM_0186-RELATED"/>
    <property type="match status" value="1"/>
</dbReference>
<feature type="domain" description="HD-GYP" evidence="2">
    <location>
        <begin position="79"/>
        <end position="289"/>
    </location>
</feature>
<dbReference type="CDD" id="cd00077">
    <property type="entry name" value="HDc"/>
    <property type="match status" value="1"/>
</dbReference>
<keyword evidence="4" id="KW-1185">Reference proteome</keyword>
<dbReference type="Proteomes" id="UP000196880">
    <property type="component" value="Unassembled WGS sequence"/>
</dbReference>
<protein>
    <recommendedName>
        <fullName evidence="2">HD-GYP domain-containing protein</fullName>
    </recommendedName>
</protein>
<dbReference type="InterPro" id="IPR037522">
    <property type="entry name" value="HD_GYP_dom"/>
</dbReference>
<organism evidence="3 4">
    <name type="scientific">Polynucleobacter hirudinilacicola</name>
    <dbReference type="NCBI Taxonomy" id="1743166"/>
    <lineage>
        <taxon>Bacteria</taxon>
        <taxon>Pseudomonadati</taxon>
        <taxon>Pseudomonadota</taxon>
        <taxon>Betaproteobacteria</taxon>
        <taxon>Burkholderiales</taxon>
        <taxon>Burkholderiaceae</taxon>
        <taxon>Polynucleobacter</taxon>
    </lineage>
</organism>
<dbReference type="AlphaFoldDB" id="A0A210RY65"/>
<evidence type="ECO:0000256" key="1">
    <source>
        <dbReference type="SAM" id="Phobius"/>
    </source>
</evidence>
<dbReference type="GO" id="GO:0008081">
    <property type="term" value="F:phosphoric diester hydrolase activity"/>
    <property type="evidence" value="ECO:0007669"/>
    <property type="project" value="UniProtKB-ARBA"/>
</dbReference>
<dbReference type="EMBL" id="NAIA01000003">
    <property type="protein sequence ID" value="OWF65939.1"/>
    <property type="molecule type" value="Genomic_DNA"/>
</dbReference>
<dbReference type="OrthoDB" id="9774747at2"/>
<dbReference type="Gene3D" id="1.10.3210.10">
    <property type="entry name" value="Hypothetical protein af1432"/>
    <property type="match status" value="1"/>
</dbReference>
<dbReference type="InterPro" id="IPR052020">
    <property type="entry name" value="Cyclic_di-GMP/3'3'-cGAMP_PDE"/>
</dbReference>
<evidence type="ECO:0000313" key="3">
    <source>
        <dbReference type="EMBL" id="OWF65939.1"/>
    </source>
</evidence>
<reference evidence="3 4" key="1">
    <citation type="submission" date="2017-03" db="EMBL/GenBank/DDBJ databases">
        <title>New species Polynucleobacter sp. MWH-EgelM1-30-B4.</title>
        <authorList>
            <person name="Hahn M.W."/>
        </authorList>
    </citation>
    <scope>NUCLEOTIDE SEQUENCE [LARGE SCALE GENOMIC DNA]</scope>
    <source>
        <strain evidence="3 4">MWH-EgelM1-30-B4</strain>
    </source>
</reference>
<keyword evidence="1" id="KW-1133">Transmembrane helix</keyword>
<dbReference type="PROSITE" id="PS51832">
    <property type="entry name" value="HD_GYP"/>
    <property type="match status" value="1"/>
</dbReference>
<proteinExistence type="predicted"/>
<evidence type="ECO:0000313" key="4">
    <source>
        <dbReference type="Proteomes" id="UP000196880"/>
    </source>
</evidence>
<name>A0A210RY65_9BURK</name>
<gene>
    <name evidence="3" type="ORF">B6A14_09285</name>
</gene>
<evidence type="ECO:0000259" key="2">
    <source>
        <dbReference type="PROSITE" id="PS51832"/>
    </source>
</evidence>
<keyword evidence="1" id="KW-0812">Transmembrane</keyword>
<dbReference type="SMART" id="SM00471">
    <property type="entry name" value="HDc"/>
    <property type="match status" value="1"/>
</dbReference>
<accession>A0A210RY65</accession>
<dbReference type="InterPro" id="IPR003607">
    <property type="entry name" value="HD/PDEase_dom"/>
</dbReference>
<comment type="caution">
    <text evidence="3">The sequence shown here is derived from an EMBL/GenBank/DDBJ whole genome shotgun (WGS) entry which is preliminary data.</text>
</comment>